<protein>
    <submittedName>
        <fullName evidence="1">Uncharacterized protein</fullName>
    </submittedName>
</protein>
<keyword evidence="2" id="KW-1185">Reference proteome</keyword>
<sequence>MSRVRQYLSTLPDCDDALRRLADVLHVPATCRNRACRKAERCQGGYGPPCYFDRRKFFADAVLDDMHAYRTEWDERRRSIEAMFRGEGRS</sequence>
<dbReference type="Proteomes" id="UP000199569">
    <property type="component" value="Unassembled WGS sequence"/>
</dbReference>
<organism evidence="1 2">
    <name type="scientific">Microvirga guangxiensis</name>
    <dbReference type="NCBI Taxonomy" id="549386"/>
    <lineage>
        <taxon>Bacteria</taxon>
        <taxon>Pseudomonadati</taxon>
        <taxon>Pseudomonadota</taxon>
        <taxon>Alphaproteobacteria</taxon>
        <taxon>Hyphomicrobiales</taxon>
        <taxon>Methylobacteriaceae</taxon>
        <taxon>Microvirga</taxon>
    </lineage>
</organism>
<reference evidence="1 2" key="1">
    <citation type="submission" date="2016-10" db="EMBL/GenBank/DDBJ databases">
        <authorList>
            <person name="de Groot N.N."/>
        </authorList>
    </citation>
    <scope>NUCLEOTIDE SEQUENCE [LARGE SCALE GENOMIC DNA]</scope>
    <source>
        <strain evidence="1 2">CGMCC 1.7666</strain>
    </source>
</reference>
<evidence type="ECO:0000313" key="2">
    <source>
        <dbReference type="Proteomes" id="UP000199569"/>
    </source>
</evidence>
<dbReference type="EMBL" id="FMVJ01000006">
    <property type="protein sequence ID" value="SCY82732.1"/>
    <property type="molecule type" value="Genomic_DNA"/>
</dbReference>
<dbReference type="RefSeq" id="WP_091134789.1">
    <property type="nucleotide sequence ID" value="NZ_FMVJ01000006.1"/>
</dbReference>
<proteinExistence type="predicted"/>
<evidence type="ECO:0000313" key="1">
    <source>
        <dbReference type="EMBL" id="SCY82732.1"/>
    </source>
</evidence>
<dbReference type="AlphaFoldDB" id="A0A1G5J370"/>
<gene>
    <name evidence="1" type="ORF">SAMN02927923_02480</name>
</gene>
<name>A0A1G5J370_9HYPH</name>
<dbReference type="STRING" id="549386.SAMN02927923_02480"/>
<dbReference type="OrthoDB" id="8019878at2"/>
<accession>A0A1G5J370</accession>